<protein>
    <submittedName>
        <fullName evidence="2">Uncharacterized protein</fullName>
    </submittedName>
</protein>
<accession>A0ABV8AK35</accession>
<dbReference type="RefSeq" id="WP_386101468.1">
    <property type="nucleotide sequence ID" value="NZ_JBHSAT010000022.1"/>
</dbReference>
<gene>
    <name evidence="2" type="ORF">ACFOSX_12200</name>
</gene>
<sequence>MKIKYLLPILCLSIVAVSCSGSDDNDGPQEPVEANYYPSEASNTWFYNVENESTTNPEVNFSESDLVTIASSNGGSFTIDVNNDAAPSYGLMNSILNTGTITRGASTLSLNGSLPIPLELDGLTTTDIVLSNFVLYDLNVGNNSQLAATNGVINETVNVDGTDIPLTATYTITNTRRSDLNSLTVDGESFSNVIVTDIVLNLEITATVNVLGNPTTQTLLVAQDVLTIRNYFAQDVGLIKSEADQSYELNQELITLLELGGLTIDFPTELSVSNTQDLDSYSVGN</sequence>
<keyword evidence="1" id="KW-0732">Signal</keyword>
<feature type="chain" id="PRO_5045297893" evidence="1">
    <location>
        <begin position="22"/>
        <end position="285"/>
    </location>
</feature>
<feature type="signal peptide" evidence="1">
    <location>
        <begin position="1"/>
        <end position="21"/>
    </location>
</feature>
<keyword evidence="3" id="KW-1185">Reference proteome</keyword>
<dbReference type="Gene3D" id="2.40.360.20">
    <property type="match status" value="1"/>
</dbReference>
<dbReference type="EMBL" id="JBHSAT010000022">
    <property type="protein sequence ID" value="MFC3877990.1"/>
    <property type="molecule type" value="Genomic_DNA"/>
</dbReference>
<name>A0ABV8AK35_9FLAO</name>
<comment type="caution">
    <text evidence="2">The sequence shown here is derived from an EMBL/GenBank/DDBJ whole genome shotgun (WGS) entry which is preliminary data.</text>
</comment>
<dbReference type="PROSITE" id="PS51257">
    <property type="entry name" value="PROKAR_LIPOPROTEIN"/>
    <property type="match status" value="1"/>
</dbReference>
<proteinExistence type="predicted"/>
<dbReference type="Proteomes" id="UP001595812">
    <property type="component" value="Unassembled WGS sequence"/>
</dbReference>
<evidence type="ECO:0000313" key="3">
    <source>
        <dbReference type="Proteomes" id="UP001595812"/>
    </source>
</evidence>
<reference evidence="3" key="1">
    <citation type="journal article" date="2019" name="Int. J. Syst. Evol. Microbiol.">
        <title>The Global Catalogue of Microorganisms (GCM) 10K type strain sequencing project: providing services to taxonomists for standard genome sequencing and annotation.</title>
        <authorList>
            <consortium name="The Broad Institute Genomics Platform"/>
            <consortium name="The Broad Institute Genome Sequencing Center for Infectious Disease"/>
            <person name="Wu L."/>
            <person name="Ma J."/>
        </authorList>
    </citation>
    <scope>NUCLEOTIDE SEQUENCE [LARGE SCALE GENOMIC DNA]</scope>
    <source>
        <strain evidence="3">CECT 8979</strain>
    </source>
</reference>
<evidence type="ECO:0000256" key="1">
    <source>
        <dbReference type="SAM" id="SignalP"/>
    </source>
</evidence>
<organism evidence="2 3">
    <name type="scientific">Winogradskyella maritima</name>
    <dbReference type="NCBI Taxonomy" id="1517766"/>
    <lineage>
        <taxon>Bacteria</taxon>
        <taxon>Pseudomonadati</taxon>
        <taxon>Bacteroidota</taxon>
        <taxon>Flavobacteriia</taxon>
        <taxon>Flavobacteriales</taxon>
        <taxon>Flavobacteriaceae</taxon>
        <taxon>Winogradskyella</taxon>
    </lineage>
</organism>
<evidence type="ECO:0000313" key="2">
    <source>
        <dbReference type="EMBL" id="MFC3877990.1"/>
    </source>
</evidence>